<comment type="similarity">
    <text evidence="2">Belongs to the peptidase C19 family.</text>
</comment>
<dbReference type="AlphaFoldDB" id="A0A136J7S2"/>
<feature type="compositionally biased region" description="Basic and acidic residues" evidence="8">
    <location>
        <begin position="251"/>
        <end position="262"/>
    </location>
</feature>
<feature type="region of interest" description="Disordered" evidence="8">
    <location>
        <begin position="632"/>
        <end position="665"/>
    </location>
</feature>
<keyword evidence="6" id="KW-0378">Hydrolase</keyword>
<dbReference type="InterPro" id="IPR018200">
    <property type="entry name" value="USP_CS"/>
</dbReference>
<dbReference type="SUPFAM" id="SSF54001">
    <property type="entry name" value="Cysteine proteinases"/>
    <property type="match status" value="1"/>
</dbReference>
<evidence type="ECO:0000256" key="6">
    <source>
        <dbReference type="ARBA" id="ARBA00022801"/>
    </source>
</evidence>
<dbReference type="GO" id="GO:0016579">
    <property type="term" value="P:protein deubiquitination"/>
    <property type="evidence" value="ECO:0007669"/>
    <property type="project" value="InterPro"/>
</dbReference>
<dbReference type="STRING" id="196109.A0A136J7S2"/>
<dbReference type="GO" id="GO:0004843">
    <property type="term" value="F:cysteine-type deubiquitinase activity"/>
    <property type="evidence" value="ECO:0007669"/>
    <property type="project" value="UniProtKB-EC"/>
</dbReference>
<evidence type="ECO:0000256" key="4">
    <source>
        <dbReference type="ARBA" id="ARBA00022670"/>
    </source>
</evidence>
<keyword evidence="5" id="KW-0833">Ubl conjugation pathway</keyword>
<dbReference type="GO" id="GO:0005634">
    <property type="term" value="C:nucleus"/>
    <property type="evidence" value="ECO:0007669"/>
    <property type="project" value="TreeGrafter"/>
</dbReference>
<evidence type="ECO:0000256" key="7">
    <source>
        <dbReference type="ARBA" id="ARBA00022807"/>
    </source>
</evidence>
<dbReference type="PANTHER" id="PTHR24006">
    <property type="entry name" value="UBIQUITIN CARBOXYL-TERMINAL HYDROLASE"/>
    <property type="match status" value="1"/>
</dbReference>
<sequence length="709" mass="77908">MNGYGPQRHQDRAVLSRTYYREDILTSTSVWDRVQQPSVLVPLIIFILGIFYNSLHKSPLHRHRHPGQVLWDIIVTVTPASLLYSLDNWLHPPMFPVSKSLAPAAQPQTYAAKSDALRRILGMDKPGGIIKTVASAGLKGINTFSNGSLLKSKTDRPAGLGNYDNSCFQNSILQGLSALKPLPMYLAAASGDVGVSSAGTLRDLLSQLTDRHNNGATLWTPKKLKSLDTWQQQDAQEYFSKLLDEIDKEVTKATRESHKPRGLESAATPDETATSQHSDDSGYQSLSTLSRTSSELKAPRNPLEGLVAQRVACVQCGYSEGLSMIPFNCLTLNLGVENEYNLYERLDSYAHLEAIEGVHCAKCTLVKVQKLLKILVARGEANELSDAALAEPRARLAAVDLALEEDDFEDKTLAEKCKISAQHRVNSTKTKQVVVARPPQSLAIHMNRSVFDERTGNMFKNFAAVRFPSTLDLGSWCLGSAGGSAVDMHGHGAVGEEEHWMSGPRSSMVSGSQKPSKITGPLYELRAVVTHQGRHENGHYICYRKHPYRPTKLVDDDDLDSDIFEPATDTPAALSEEKIAMENLDDDKMTSSKWWRLSDESVWEVPEDEVLDQGGVFMLFYDCVDPNSVLTSEAEKEDAEQTIPHDEPAGSAKEPSAPRPTAKPVCDHTGILAAKSRMVFGSQGYSPLIPQLADGETVDAVIPLHRPNS</sequence>
<evidence type="ECO:0000256" key="1">
    <source>
        <dbReference type="ARBA" id="ARBA00000707"/>
    </source>
</evidence>
<dbReference type="CDD" id="cd02662">
    <property type="entry name" value="Peptidase_C19F"/>
    <property type="match status" value="1"/>
</dbReference>
<gene>
    <name evidence="10" type="ORF">Micbo1qcDRAFT_161159</name>
</gene>
<dbReference type="InterPro" id="IPR038765">
    <property type="entry name" value="Papain-like_cys_pep_sf"/>
</dbReference>
<accession>A0A136J7S2</accession>
<evidence type="ECO:0000256" key="2">
    <source>
        <dbReference type="ARBA" id="ARBA00009085"/>
    </source>
</evidence>
<evidence type="ECO:0000313" key="10">
    <source>
        <dbReference type="EMBL" id="KXJ93202.1"/>
    </source>
</evidence>
<dbReference type="FunCoup" id="A0A136J7S2">
    <property type="interactions" value="45"/>
</dbReference>
<dbReference type="OrthoDB" id="2020758at2759"/>
<evidence type="ECO:0000256" key="8">
    <source>
        <dbReference type="SAM" id="MobiDB-lite"/>
    </source>
</evidence>
<dbReference type="GO" id="GO:0006508">
    <property type="term" value="P:proteolysis"/>
    <property type="evidence" value="ECO:0007669"/>
    <property type="project" value="UniProtKB-KW"/>
</dbReference>
<keyword evidence="7" id="KW-0788">Thiol protease</keyword>
<protein>
    <recommendedName>
        <fullName evidence="3">ubiquitinyl hydrolase 1</fullName>
        <ecNumber evidence="3">3.4.19.12</ecNumber>
    </recommendedName>
</protein>
<dbReference type="EMBL" id="KQ964248">
    <property type="protein sequence ID" value="KXJ93202.1"/>
    <property type="molecule type" value="Genomic_DNA"/>
</dbReference>
<evidence type="ECO:0000256" key="3">
    <source>
        <dbReference type="ARBA" id="ARBA00012759"/>
    </source>
</evidence>
<dbReference type="Gene3D" id="3.90.70.10">
    <property type="entry name" value="Cysteine proteinases"/>
    <property type="match status" value="1"/>
</dbReference>
<feature type="region of interest" description="Disordered" evidence="8">
    <location>
        <begin position="251"/>
        <end position="299"/>
    </location>
</feature>
<name>A0A136J7S2_9PEZI</name>
<dbReference type="EC" id="3.4.19.12" evidence="3"/>
<feature type="compositionally biased region" description="Polar residues" evidence="8">
    <location>
        <begin position="271"/>
        <end position="284"/>
    </location>
</feature>
<dbReference type="PANTHER" id="PTHR24006:SF888">
    <property type="entry name" value="UBIQUITIN CARBOXYL-TERMINAL HYDROLASE 30"/>
    <property type="match status" value="1"/>
</dbReference>
<dbReference type="Proteomes" id="UP000070501">
    <property type="component" value="Unassembled WGS sequence"/>
</dbReference>
<keyword evidence="4" id="KW-0645">Protease</keyword>
<dbReference type="GO" id="GO:0005829">
    <property type="term" value="C:cytosol"/>
    <property type="evidence" value="ECO:0007669"/>
    <property type="project" value="TreeGrafter"/>
</dbReference>
<proteinExistence type="inferred from homology"/>
<dbReference type="InterPro" id="IPR001394">
    <property type="entry name" value="Peptidase_C19_UCH"/>
</dbReference>
<organism evidence="10 11">
    <name type="scientific">Microdochium bolleyi</name>
    <dbReference type="NCBI Taxonomy" id="196109"/>
    <lineage>
        <taxon>Eukaryota</taxon>
        <taxon>Fungi</taxon>
        <taxon>Dikarya</taxon>
        <taxon>Ascomycota</taxon>
        <taxon>Pezizomycotina</taxon>
        <taxon>Sordariomycetes</taxon>
        <taxon>Xylariomycetidae</taxon>
        <taxon>Xylariales</taxon>
        <taxon>Microdochiaceae</taxon>
        <taxon>Microdochium</taxon>
    </lineage>
</organism>
<dbReference type="InterPro" id="IPR050164">
    <property type="entry name" value="Peptidase_C19"/>
</dbReference>
<evidence type="ECO:0000313" key="11">
    <source>
        <dbReference type="Proteomes" id="UP000070501"/>
    </source>
</evidence>
<reference evidence="11" key="1">
    <citation type="submission" date="2016-02" db="EMBL/GenBank/DDBJ databases">
        <title>Draft genome sequence of Microdochium bolleyi, a fungal endophyte of beachgrass.</title>
        <authorList>
            <consortium name="DOE Joint Genome Institute"/>
            <person name="David A.S."/>
            <person name="May G."/>
            <person name="Haridas S."/>
            <person name="Lim J."/>
            <person name="Wang M."/>
            <person name="Labutti K."/>
            <person name="Lipzen A."/>
            <person name="Barry K."/>
            <person name="Grigoriev I.V."/>
        </authorList>
    </citation>
    <scope>NUCLEOTIDE SEQUENCE [LARGE SCALE GENOMIC DNA]</scope>
    <source>
        <strain evidence="11">J235TASD1</strain>
    </source>
</reference>
<dbReference type="InterPro" id="IPR028889">
    <property type="entry name" value="USP"/>
</dbReference>
<keyword evidence="11" id="KW-1185">Reference proteome</keyword>
<comment type="catalytic activity">
    <reaction evidence="1">
        <text>Thiol-dependent hydrolysis of ester, thioester, amide, peptide and isopeptide bonds formed by the C-terminal Gly of ubiquitin (a 76-residue protein attached to proteins as an intracellular targeting signal).</text>
        <dbReference type="EC" id="3.4.19.12"/>
    </reaction>
</comment>
<dbReference type="PROSITE" id="PS50235">
    <property type="entry name" value="USP_3"/>
    <property type="match status" value="1"/>
</dbReference>
<dbReference type="Pfam" id="PF00443">
    <property type="entry name" value="UCH"/>
    <property type="match status" value="1"/>
</dbReference>
<evidence type="ECO:0000259" key="9">
    <source>
        <dbReference type="PROSITE" id="PS50235"/>
    </source>
</evidence>
<feature type="domain" description="USP" evidence="9">
    <location>
        <begin position="158"/>
        <end position="624"/>
    </location>
</feature>
<dbReference type="PROSITE" id="PS00973">
    <property type="entry name" value="USP_2"/>
    <property type="match status" value="1"/>
</dbReference>
<dbReference type="InParanoid" id="A0A136J7S2"/>
<evidence type="ECO:0000256" key="5">
    <source>
        <dbReference type="ARBA" id="ARBA00022786"/>
    </source>
</evidence>